<dbReference type="KEGG" id="sgf:HEP81_04682"/>
<reference evidence="1 2" key="1">
    <citation type="submission" date="2020-04" db="EMBL/GenBank/DDBJ databases">
        <title>Characterization and engineering of Streptomyces griseofuscus DSM40191 as a potential heterologous host for expression of BGCs.</title>
        <authorList>
            <person name="Gren T."/>
            <person name="Whitford C.M."/>
            <person name="Mohite O.S."/>
            <person name="Joergensen T.S."/>
            <person name="Nielsen J.B."/>
            <person name="Lee S.Y."/>
            <person name="Weber T."/>
        </authorList>
    </citation>
    <scope>NUCLEOTIDE SEQUENCE [LARGE SCALE GENOMIC DNA]</scope>
    <source>
        <strain evidence="1 2">DSM 40191</strain>
    </source>
</reference>
<dbReference type="Proteomes" id="UP000516422">
    <property type="component" value="Chromosome"/>
</dbReference>
<evidence type="ECO:0000313" key="2">
    <source>
        <dbReference type="Proteomes" id="UP000516422"/>
    </source>
</evidence>
<sequence>MRVLDGRRRPLPGVLTVEVPDLVVPVREGAVNQQLRYALRSWEAHLPHRRVWLIGYRPAWVGGVGFVPTLQTGGTKFANTTLAMRHACQSAEISDPFLWANDDMFVMEPLDRMPMLHRGPVRDVERQYAEHASGVYLRGMRETRELLAEYGHEDPLSYELHVPMAIGKQGMLSALEVGQRLDVLHKRTAYGVLSRVGGEQIRDVKVMHRGPRFDRSTPFLSTMPDSFDNGEVGRLIRAQFAKPSAYETTRRL</sequence>
<accession>A0A7H1Q3S4</accession>
<dbReference type="EMBL" id="CP051006">
    <property type="protein sequence ID" value="QNT94954.1"/>
    <property type="molecule type" value="Genomic_DNA"/>
</dbReference>
<dbReference type="AlphaFoldDB" id="A0A7H1Q3S4"/>
<organism evidence="1 2">
    <name type="scientific">Streptomyces griseofuscus</name>
    <dbReference type="NCBI Taxonomy" id="146922"/>
    <lineage>
        <taxon>Bacteria</taxon>
        <taxon>Bacillati</taxon>
        <taxon>Actinomycetota</taxon>
        <taxon>Actinomycetes</taxon>
        <taxon>Kitasatosporales</taxon>
        <taxon>Streptomycetaceae</taxon>
        <taxon>Streptomyces</taxon>
    </lineage>
</organism>
<gene>
    <name evidence="1" type="ORF">HEP81_04682</name>
</gene>
<protein>
    <submittedName>
        <fullName evidence="1">Uncharacterized protein</fullName>
    </submittedName>
</protein>
<evidence type="ECO:0000313" key="1">
    <source>
        <dbReference type="EMBL" id="QNT94954.1"/>
    </source>
</evidence>
<name>A0A7H1Q3S4_9ACTN</name>
<proteinExistence type="predicted"/>